<reference evidence="1" key="1">
    <citation type="submission" date="2020-02" db="EMBL/GenBank/DDBJ databases">
        <authorList>
            <person name="Meier V. D."/>
        </authorList>
    </citation>
    <scope>NUCLEOTIDE SEQUENCE</scope>
    <source>
        <strain evidence="1">AVDCRST_MAG76</strain>
    </source>
</reference>
<accession>A0A6J4I0R5</accession>
<dbReference type="AlphaFoldDB" id="A0A6J4I0R5"/>
<name>A0A6J4I0R5_9ACTN</name>
<gene>
    <name evidence="1" type="ORF">AVDCRST_MAG76-1671</name>
</gene>
<proteinExistence type="predicted"/>
<dbReference type="InterPro" id="IPR009078">
    <property type="entry name" value="Ferritin-like_SF"/>
</dbReference>
<dbReference type="CDD" id="cd00657">
    <property type="entry name" value="Ferritin_like"/>
    <property type="match status" value="1"/>
</dbReference>
<protein>
    <recommendedName>
        <fullName evidence="2">Ferritin-like domain-containing protein</fullName>
    </recommendedName>
</protein>
<sequence length="237" mass="25159">MSAELGPEGQAPGRERRLVTAEWQRRTEAEYRSAALASQVTLWLIQVGAPPDLIRDGLQVVEDELSHSELSAQVAGAAGAGETPPVLDSQALTLPCPDGPLPAVALALVRFFCIGETVAVPMFRMLRAKATEPLCRDVLDVVLRDEARHRQFGWDGLDWLLDAHQPRVGPAIAAALPAMMAEVRQAYGGSGDSSSPPLPPDVEAWGLADTSAYAATVTQALAADVTPRLEARGLHGS</sequence>
<evidence type="ECO:0000313" key="1">
    <source>
        <dbReference type="EMBL" id="CAA9239256.1"/>
    </source>
</evidence>
<dbReference type="Gene3D" id="1.20.1260.10">
    <property type="match status" value="1"/>
</dbReference>
<dbReference type="InterPro" id="IPR012347">
    <property type="entry name" value="Ferritin-like"/>
</dbReference>
<organism evidence="1">
    <name type="scientific">uncultured Acidimicrobiales bacterium</name>
    <dbReference type="NCBI Taxonomy" id="310071"/>
    <lineage>
        <taxon>Bacteria</taxon>
        <taxon>Bacillati</taxon>
        <taxon>Actinomycetota</taxon>
        <taxon>Acidimicrobiia</taxon>
        <taxon>Acidimicrobiales</taxon>
        <taxon>environmental samples</taxon>
    </lineage>
</organism>
<dbReference type="SUPFAM" id="SSF47240">
    <property type="entry name" value="Ferritin-like"/>
    <property type="match status" value="1"/>
</dbReference>
<evidence type="ECO:0008006" key="2">
    <source>
        <dbReference type="Google" id="ProtNLM"/>
    </source>
</evidence>
<dbReference type="EMBL" id="CADCSZ010000101">
    <property type="protein sequence ID" value="CAA9239256.1"/>
    <property type="molecule type" value="Genomic_DNA"/>
</dbReference>